<evidence type="ECO:0000256" key="3">
    <source>
        <dbReference type="ARBA" id="ARBA00022989"/>
    </source>
</evidence>
<evidence type="ECO:0000313" key="8">
    <source>
        <dbReference type="EnsemblMetazoa" id="XP_038058011.1"/>
    </source>
</evidence>
<feature type="transmembrane region" description="Helical" evidence="6">
    <location>
        <begin position="269"/>
        <end position="292"/>
    </location>
</feature>
<dbReference type="InterPro" id="IPR017452">
    <property type="entry name" value="GPCR_Rhodpsn_7TM"/>
</dbReference>
<dbReference type="SMART" id="SM01381">
    <property type="entry name" value="7TM_GPCR_Srsx"/>
    <property type="match status" value="1"/>
</dbReference>
<comment type="subcellular location">
    <subcellularLocation>
        <location evidence="1">Membrane</location>
    </subcellularLocation>
</comment>
<dbReference type="GO" id="GO:0004930">
    <property type="term" value="F:G protein-coupled receptor activity"/>
    <property type="evidence" value="ECO:0007669"/>
    <property type="project" value="UniProtKB-KW"/>
</dbReference>
<evidence type="ECO:0000256" key="6">
    <source>
        <dbReference type="SAM" id="Phobius"/>
    </source>
</evidence>
<dbReference type="PROSITE" id="PS00237">
    <property type="entry name" value="G_PROTEIN_RECEP_F1_1"/>
    <property type="match status" value="1"/>
</dbReference>
<evidence type="ECO:0000259" key="7">
    <source>
        <dbReference type="PROSITE" id="PS50262"/>
    </source>
</evidence>
<dbReference type="InterPro" id="IPR000276">
    <property type="entry name" value="GPCR_Rhodpsn"/>
</dbReference>
<dbReference type="EnsemblMetazoa" id="XM_038202083.1">
    <property type="protein sequence ID" value="XP_038058011.1"/>
    <property type="gene ID" value="LOC119729504"/>
</dbReference>
<dbReference type="OMA" id="YLHITIV"/>
<protein>
    <recommendedName>
        <fullName evidence="7">G-protein coupled receptors family 1 profile domain-containing protein</fullName>
    </recommendedName>
</protein>
<dbReference type="PANTHER" id="PTHR45698:SF1">
    <property type="entry name" value="TRACE AMINE-ASSOCIATED RECEPTOR 13C-LIKE"/>
    <property type="match status" value="1"/>
</dbReference>
<feature type="transmembrane region" description="Helical" evidence="6">
    <location>
        <begin position="6"/>
        <end position="30"/>
    </location>
</feature>
<dbReference type="Proteomes" id="UP000887568">
    <property type="component" value="Unplaced"/>
</dbReference>
<keyword evidence="5" id="KW-0675">Receptor</keyword>
<evidence type="ECO:0000256" key="2">
    <source>
        <dbReference type="ARBA" id="ARBA00022692"/>
    </source>
</evidence>
<proteinExistence type="inferred from homology"/>
<dbReference type="Gene3D" id="1.20.1070.10">
    <property type="entry name" value="Rhodopsin 7-helix transmembrane proteins"/>
    <property type="match status" value="1"/>
</dbReference>
<dbReference type="CDD" id="cd00637">
    <property type="entry name" value="7tm_classA_rhodopsin-like"/>
    <property type="match status" value="1"/>
</dbReference>
<evidence type="ECO:0000256" key="5">
    <source>
        <dbReference type="RuleBase" id="RU000688"/>
    </source>
</evidence>
<dbReference type="GO" id="GO:0016020">
    <property type="term" value="C:membrane"/>
    <property type="evidence" value="ECO:0007669"/>
    <property type="project" value="UniProtKB-SubCell"/>
</dbReference>
<feature type="transmembrane region" description="Helical" evidence="6">
    <location>
        <begin position="165"/>
        <end position="193"/>
    </location>
</feature>
<accession>A0A914A3Q8</accession>
<organism evidence="8 9">
    <name type="scientific">Patiria miniata</name>
    <name type="common">Bat star</name>
    <name type="synonym">Asterina miniata</name>
    <dbReference type="NCBI Taxonomy" id="46514"/>
    <lineage>
        <taxon>Eukaryota</taxon>
        <taxon>Metazoa</taxon>
        <taxon>Echinodermata</taxon>
        <taxon>Eleutherozoa</taxon>
        <taxon>Asterozoa</taxon>
        <taxon>Asteroidea</taxon>
        <taxon>Valvatacea</taxon>
        <taxon>Valvatida</taxon>
        <taxon>Asterinidae</taxon>
        <taxon>Patiria</taxon>
    </lineage>
</organism>
<feature type="transmembrane region" description="Helical" evidence="6">
    <location>
        <begin position="124"/>
        <end position="145"/>
    </location>
</feature>
<evidence type="ECO:0000256" key="1">
    <source>
        <dbReference type="ARBA" id="ARBA00004370"/>
    </source>
</evidence>
<sequence>MGAAITLQVVQNCAGVIGVLGNTLVCIVICRVQSMHTLTNGLILNQAAIDLLGSLVTLISANVGKLDPVPDGPTGELYCRLWFSKFLNWAFFAASTFSLTALTLERYLAILFPFTYQTRFTRRAAILVVIAVWLTGCACSAYNIAIKRFNGIGSCESVNVGGSQLVGVLLFCFEYLIPVTVMLYAYIHIIVVLKRKARRVGVMGGNGTGSSAERQAAGRGEGQAESLVRARKNVLKTLFIVFCSFVVCWTPNKIIFFMFNFGWPLDFQGALYVISVALVVSNSAVNPIIYALKYRQFRHGVLYMFGVRSNADEVVLGMSSTQG</sequence>
<evidence type="ECO:0000256" key="4">
    <source>
        <dbReference type="ARBA" id="ARBA00023136"/>
    </source>
</evidence>
<dbReference type="PROSITE" id="PS50262">
    <property type="entry name" value="G_PROTEIN_RECEP_F1_2"/>
    <property type="match status" value="1"/>
</dbReference>
<keyword evidence="4 6" id="KW-0472">Membrane</keyword>
<reference evidence="8" key="1">
    <citation type="submission" date="2022-11" db="UniProtKB">
        <authorList>
            <consortium name="EnsemblMetazoa"/>
        </authorList>
    </citation>
    <scope>IDENTIFICATION</scope>
</reference>
<dbReference type="PRINTS" id="PR00237">
    <property type="entry name" value="GPCRRHODOPSN"/>
</dbReference>
<name>A0A914A3Q8_PATMI</name>
<dbReference type="GeneID" id="119729504"/>
<dbReference type="PANTHER" id="PTHR45698">
    <property type="entry name" value="TRACE AMINE-ASSOCIATED RECEPTOR 19N-RELATED"/>
    <property type="match status" value="1"/>
</dbReference>
<dbReference type="SUPFAM" id="SSF81321">
    <property type="entry name" value="Family A G protein-coupled receptor-like"/>
    <property type="match status" value="1"/>
</dbReference>
<feature type="domain" description="G-protein coupled receptors family 1 profile" evidence="7">
    <location>
        <begin position="21"/>
        <end position="290"/>
    </location>
</feature>
<dbReference type="AlphaFoldDB" id="A0A914A3Q8"/>
<keyword evidence="3 6" id="KW-1133">Transmembrane helix</keyword>
<dbReference type="Pfam" id="PF00001">
    <property type="entry name" value="7tm_1"/>
    <property type="match status" value="1"/>
</dbReference>
<comment type="similarity">
    <text evidence="5">Belongs to the G-protein coupled receptor 1 family.</text>
</comment>
<keyword evidence="2 5" id="KW-0812">Transmembrane</keyword>
<dbReference type="OrthoDB" id="10042731at2759"/>
<feature type="transmembrane region" description="Helical" evidence="6">
    <location>
        <begin position="238"/>
        <end position="263"/>
    </location>
</feature>
<evidence type="ECO:0000313" key="9">
    <source>
        <dbReference type="Proteomes" id="UP000887568"/>
    </source>
</evidence>
<keyword evidence="9" id="KW-1185">Reference proteome</keyword>
<keyword evidence="5" id="KW-0807">Transducer</keyword>
<keyword evidence="5" id="KW-0297">G-protein coupled receptor</keyword>
<feature type="transmembrane region" description="Helical" evidence="6">
    <location>
        <begin position="81"/>
        <end position="104"/>
    </location>
</feature>
<dbReference type="RefSeq" id="XP_038058011.1">
    <property type="nucleotide sequence ID" value="XM_038202083.1"/>
</dbReference>